<evidence type="ECO:0000313" key="2">
    <source>
        <dbReference type="EMBL" id="KAK9665461.1"/>
    </source>
</evidence>
<evidence type="ECO:0000259" key="1">
    <source>
        <dbReference type="Pfam" id="PF13456"/>
    </source>
</evidence>
<dbReference type="GO" id="GO:0004523">
    <property type="term" value="F:RNA-DNA hybrid ribonuclease activity"/>
    <property type="evidence" value="ECO:0007669"/>
    <property type="project" value="InterPro"/>
</dbReference>
<gene>
    <name evidence="2" type="ORF">RND81_14G113400</name>
</gene>
<dbReference type="Proteomes" id="UP001443914">
    <property type="component" value="Unassembled WGS sequence"/>
</dbReference>
<evidence type="ECO:0000313" key="3">
    <source>
        <dbReference type="Proteomes" id="UP001443914"/>
    </source>
</evidence>
<sequence length="383" mass="43728">MMKKLMEASSIHGIRITPQAPSVTHLLFVDDSISFTKAKIGEARQVQKVLRDYESASGQMINLEKTTISFSNGTRGTTRQAIVELLGVTEVQVQDKYLGLPTVVSYSKRAITETIRDKISKKLQGWRGMLPSKAGREVLIKVVARSIPTYAMSVFKIPGNFCSELRSLVSHFWWGAAGGQRKFSWIARIQGHDDSCPICHAAAETDIHLLRDCGWVGWVWGGLGLEVDRELDRNSVREWVEREWKEWGEEEHIVFLTGCWAIWEARNKWVFEGRQMRPEVVSRRVNDLIREMQETGVENEAINVDSLNSTGWTRPNEGWLKEAKLREARPVIVEGDNLRVMEDLKKKKTVGRSNLHLIHDEILVLCNSFDSVDFSFVRRSSNF</sequence>
<comment type="caution">
    <text evidence="2">The sequence shown here is derived from an EMBL/GenBank/DDBJ whole genome shotgun (WGS) entry which is preliminary data.</text>
</comment>
<reference evidence="2" key="1">
    <citation type="submission" date="2024-03" db="EMBL/GenBank/DDBJ databases">
        <title>WGS assembly of Saponaria officinalis var. Norfolk2.</title>
        <authorList>
            <person name="Jenkins J."/>
            <person name="Shu S."/>
            <person name="Grimwood J."/>
            <person name="Barry K."/>
            <person name="Goodstein D."/>
            <person name="Schmutz J."/>
            <person name="Leebens-Mack J."/>
            <person name="Osbourn A."/>
        </authorList>
    </citation>
    <scope>NUCLEOTIDE SEQUENCE [LARGE SCALE GENOMIC DNA]</scope>
    <source>
        <strain evidence="2">JIC</strain>
    </source>
</reference>
<dbReference type="GO" id="GO:0003676">
    <property type="term" value="F:nucleic acid binding"/>
    <property type="evidence" value="ECO:0007669"/>
    <property type="project" value="InterPro"/>
</dbReference>
<dbReference type="EMBL" id="JBDFQZ010000014">
    <property type="protein sequence ID" value="KAK9665461.1"/>
    <property type="molecule type" value="Genomic_DNA"/>
</dbReference>
<dbReference type="PANTHER" id="PTHR33116">
    <property type="entry name" value="REVERSE TRANSCRIPTASE ZINC-BINDING DOMAIN-CONTAINING PROTEIN-RELATED-RELATED"/>
    <property type="match status" value="1"/>
</dbReference>
<dbReference type="AlphaFoldDB" id="A0AAW1GSS2"/>
<name>A0AAW1GSS2_SAPOF</name>
<organism evidence="2 3">
    <name type="scientific">Saponaria officinalis</name>
    <name type="common">Common soapwort</name>
    <name type="synonym">Lychnis saponaria</name>
    <dbReference type="NCBI Taxonomy" id="3572"/>
    <lineage>
        <taxon>Eukaryota</taxon>
        <taxon>Viridiplantae</taxon>
        <taxon>Streptophyta</taxon>
        <taxon>Embryophyta</taxon>
        <taxon>Tracheophyta</taxon>
        <taxon>Spermatophyta</taxon>
        <taxon>Magnoliopsida</taxon>
        <taxon>eudicotyledons</taxon>
        <taxon>Gunneridae</taxon>
        <taxon>Pentapetalae</taxon>
        <taxon>Caryophyllales</taxon>
        <taxon>Caryophyllaceae</taxon>
        <taxon>Caryophylleae</taxon>
        <taxon>Saponaria</taxon>
    </lineage>
</organism>
<proteinExistence type="predicted"/>
<accession>A0AAW1GSS2</accession>
<protein>
    <recommendedName>
        <fullName evidence="1">RNase H type-1 domain-containing protein</fullName>
    </recommendedName>
</protein>
<keyword evidence="3" id="KW-1185">Reference proteome</keyword>
<dbReference type="Pfam" id="PF13456">
    <property type="entry name" value="RVT_3"/>
    <property type="match status" value="1"/>
</dbReference>
<feature type="domain" description="RNase H type-1" evidence="1">
    <location>
        <begin position="320"/>
        <end position="382"/>
    </location>
</feature>
<dbReference type="InterPro" id="IPR002156">
    <property type="entry name" value="RNaseH_domain"/>
</dbReference>
<dbReference type="PANTHER" id="PTHR33116:SF86">
    <property type="entry name" value="REVERSE TRANSCRIPTASE DOMAIN-CONTAINING PROTEIN"/>
    <property type="match status" value="1"/>
</dbReference>